<dbReference type="EMBL" id="CP009225">
    <property type="protein sequence ID" value="AKC62811.1"/>
    <property type="molecule type" value="Genomic_DNA"/>
</dbReference>
<evidence type="ECO:0000313" key="2">
    <source>
        <dbReference type="Proteomes" id="UP000033052"/>
    </source>
</evidence>
<name>A0A7U4JPA6_CLOSG</name>
<dbReference type="KEGG" id="cld:CLSPO_c20910"/>
<dbReference type="Proteomes" id="UP000033052">
    <property type="component" value="Chromosome"/>
</dbReference>
<organism evidence="1 2">
    <name type="scientific">Clostridium sporogenes</name>
    <dbReference type="NCBI Taxonomy" id="1509"/>
    <lineage>
        <taxon>Bacteria</taxon>
        <taxon>Bacillati</taxon>
        <taxon>Bacillota</taxon>
        <taxon>Clostridia</taxon>
        <taxon>Eubacteriales</taxon>
        <taxon>Clostridiaceae</taxon>
        <taxon>Clostridium</taxon>
    </lineage>
</organism>
<dbReference type="AlphaFoldDB" id="A0A7U4JPA6"/>
<protein>
    <submittedName>
        <fullName evidence="1">Uncharacterized protein</fullName>
    </submittedName>
</protein>
<accession>A0A7U4JPA6</accession>
<sequence>MILYKDYLKIKNIDFVLKHAYKDDVSIHFEFGITNKKIHIK</sequence>
<proteinExistence type="predicted"/>
<dbReference type="RefSeq" id="WP_265093069.1">
    <property type="nucleotide sequence ID" value="NZ_CP009225.1"/>
</dbReference>
<dbReference type="GeneID" id="92940617"/>
<gene>
    <name evidence="1" type="ORF">CLSPO_c20910</name>
</gene>
<evidence type="ECO:0000313" key="1">
    <source>
        <dbReference type="EMBL" id="AKC62811.1"/>
    </source>
</evidence>
<reference evidence="1 2" key="1">
    <citation type="journal article" date="2015" name="PLoS ONE">
        <title>A universal mariner transposon system for forward genetic studies in the genus clostridium.</title>
        <authorList>
            <person name="Zhang Y."/>
            <person name="Grosse-Honebrink A."/>
            <person name="Minton N.P."/>
        </authorList>
    </citation>
    <scope>NUCLEOTIDE SEQUENCE [LARGE SCALE GENOMIC DNA]</scope>
    <source>
        <strain evidence="1 2">NCIMB 10696</strain>
    </source>
</reference>